<evidence type="ECO:0000256" key="1">
    <source>
        <dbReference type="ARBA" id="ARBA00009437"/>
    </source>
</evidence>
<dbReference type="SUPFAM" id="SSF46785">
    <property type="entry name" value="Winged helix' DNA-binding domain"/>
    <property type="match status" value="1"/>
</dbReference>
<evidence type="ECO:0000313" key="7">
    <source>
        <dbReference type="Proteomes" id="UP000644749"/>
    </source>
</evidence>
<dbReference type="Gene3D" id="1.10.10.10">
    <property type="entry name" value="Winged helix-like DNA-binding domain superfamily/Winged helix DNA-binding domain"/>
    <property type="match status" value="1"/>
</dbReference>
<evidence type="ECO:0000256" key="4">
    <source>
        <dbReference type="ARBA" id="ARBA00023163"/>
    </source>
</evidence>
<dbReference type="InterPro" id="IPR036388">
    <property type="entry name" value="WH-like_DNA-bd_sf"/>
</dbReference>
<evidence type="ECO:0000313" key="6">
    <source>
        <dbReference type="EMBL" id="MBL3673949.1"/>
    </source>
</evidence>
<accession>A0ABS1S5Z3</accession>
<dbReference type="Proteomes" id="UP000644749">
    <property type="component" value="Unassembled WGS sequence"/>
</dbReference>
<keyword evidence="3" id="KW-0238">DNA-binding</keyword>
<keyword evidence="7" id="KW-1185">Reference proteome</keyword>
<dbReference type="InterPro" id="IPR058163">
    <property type="entry name" value="LysR-type_TF_proteobact-type"/>
</dbReference>
<dbReference type="SUPFAM" id="SSF53850">
    <property type="entry name" value="Periplasmic binding protein-like II"/>
    <property type="match status" value="1"/>
</dbReference>
<comment type="caution">
    <text evidence="6">The sequence shown here is derived from an EMBL/GenBank/DDBJ whole genome shotgun (WGS) entry which is preliminary data.</text>
</comment>
<sequence length="295" mass="32418">MKLSRSLVPDILSLQSFEAAARHGSFTRAAEELNLTQSAVSRQIKDLEAQLGVALFERVRQRVVLSNAGTRLLPDAMRLMRQVETLALRAAGSRDVQGHLSIATLPTFGSRWLVPRLAGFLERNPGLQAQVISRSEPFDLGEAGVNVAIHYGQPVWPGATCTYLCSETVVPVASPAFAERQGSAPLTPFLLHMESRPMLWFDWLTANGEGVDDAFRGHRFDQFALLIEAAVAGLGVSLVPPYLIERELREGSLQVMRDAPMTTDAAYYVVLPDDRKSDPACSAFLKWITETVATR</sequence>
<dbReference type="Gene3D" id="3.40.190.10">
    <property type="entry name" value="Periplasmic binding protein-like II"/>
    <property type="match status" value="2"/>
</dbReference>
<name>A0ABS1S5Z3_9RHOB</name>
<comment type="similarity">
    <text evidence="1">Belongs to the LysR transcriptional regulatory family.</text>
</comment>
<reference evidence="6 7" key="1">
    <citation type="submission" date="2021-01" db="EMBL/GenBank/DDBJ databases">
        <title>011410 draft genome.</title>
        <authorList>
            <person name="Lang L."/>
        </authorList>
    </citation>
    <scope>NUCLEOTIDE SEQUENCE [LARGE SCALE GENOMIC DNA]</scope>
    <source>
        <strain evidence="6 7">KCTC 42845</strain>
    </source>
</reference>
<dbReference type="PRINTS" id="PR00039">
    <property type="entry name" value="HTHLYSR"/>
</dbReference>
<dbReference type="PANTHER" id="PTHR30537">
    <property type="entry name" value="HTH-TYPE TRANSCRIPTIONAL REGULATOR"/>
    <property type="match status" value="1"/>
</dbReference>
<dbReference type="EMBL" id="JAESHT010000007">
    <property type="protein sequence ID" value="MBL3673949.1"/>
    <property type="molecule type" value="Genomic_DNA"/>
</dbReference>
<dbReference type="Pfam" id="PF00126">
    <property type="entry name" value="HTH_1"/>
    <property type="match status" value="1"/>
</dbReference>
<dbReference type="InterPro" id="IPR000847">
    <property type="entry name" value="LysR_HTH_N"/>
</dbReference>
<dbReference type="PANTHER" id="PTHR30537:SF26">
    <property type="entry name" value="GLYCINE CLEAVAGE SYSTEM TRANSCRIPTIONAL ACTIVATOR"/>
    <property type="match status" value="1"/>
</dbReference>
<dbReference type="InterPro" id="IPR036390">
    <property type="entry name" value="WH_DNA-bd_sf"/>
</dbReference>
<evidence type="ECO:0000259" key="5">
    <source>
        <dbReference type="PROSITE" id="PS50931"/>
    </source>
</evidence>
<protein>
    <submittedName>
        <fullName evidence="6">LysR family transcriptional regulator</fullName>
    </submittedName>
</protein>
<feature type="domain" description="HTH lysR-type" evidence="5">
    <location>
        <begin position="9"/>
        <end position="66"/>
    </location>
</feature>
<proteinExistence type="inferred from homology"/>
<organism evidence="6 7">
    <name type="scientific">Paracoccus aerius</name>
    <dbReference type="NCBI Taxonomy" id="1915382"/>
    <lineage>
        <taxon>Bacteria</taxon>
        <taxon>Pseudomonadati</taxon>
        <taxon>Pseudomonadota</taxon>
        <taxon>Alphaproteobacteria</taxon>
        <taxon>Rhodobacterales</taxon>
        <taxon>Paracoccaceae</taxon>
        <taxon>Paracoccus</taxon>
    </lineage>
</organism>
<keyword evidence="4" id="KW-0804">Transcription</keyword>
<dbReference type="InterPro" id="IPR005119">
    <property type="entry name" value="LysR_subst-bd"/>
</dbReference>
<evidence type="ECO:0000256" key="2">
    <source>
        <dbReference type="ARBA" id="ARBA00023015"/>
    </source>
</evidence>
<gene>
    <name evidence="6" type="ORF">JL111_10660</name>
</gene>
<dbReference type="RefSeq" id="WP_191311145.1">
    <property type="nucleotide sequence ID" value="NZ_BNCL01000012.1"/>
</dbReference>
<keyword evidence="2" id="KW-0805">Transcription regulation</keyword>
<dbReference type="Pfam" id="PF03466">
    <property type="entry name" value="LysR_substrate"/>
    <property type="match status" value="1"/>
</dbReference>
<evidence type="ECO:0000256" key="3">
    <source>
        <dbReference type="ARBA" id="ARBA00023125"/>
    </source>
</evidence>
<dbReference type="PROSITE" id="PS50931">
    <property type="entry name" value="HTH_LYSR"/>
    <property type="match status" value="1"/>
</dbReference>